<evidence type="ECO:0008006" key="4">
    <source>
        <dbReference type="Google" id="ProtNLM"/>
    </source>
</evidence>
<accession>A0A840D1B4</accession>
<feature type="signal peptide" evidence="1">
    <location>
        <begin position="1"/>
        <end position="25"/>
    </location>
</feature>
<proteinExistence type="predicted"/>
<evidence type="ECO:0000313" key="2">
    <source>
        <dbReference type="EMBL" id="MBB4046247.1"/>
    </source>
</evidence>
<dbReference type="PANTHER" id="PTHR42716:SF3">
    <property type="entry name" value="SLL1913 PROTEIN"/>
    <property type="match status" value="1"/>
</dbReference>
<evidence type="ECO:0000256" key="1">
    <source>
        <dbReference type="SAM" id="SignalP"/>
    </source>
</evidence>
<dbReference type="PROSITE" id="PS51257">
    <property type="entry name" value="PROKAR_LIPOPROTEIN"/>
    <property type="match status" value="1"/>
</dbReference>
<dbReference type="InterPro" id="IPR036188">
    <property type="entry name" value="FAD/NAD-bd_sf"/>
</dbReference>
<evidence type="ECO:0000313" key="3">
    <source>
        <dbReference type="Proteomes" id="UP000560658"/>
    </source>
</evidence>
<feature type="chain" id="PRO_5032879427" description="FAD dependent oxidoreductase" evidence="1">
    <location>
        <begin position="26"/>
        <end position="628"/>
    </location>
</feature>
<dbReference type="EMBL" id="JACIER010000025">
    <property type="protein sequence ID" value="MBB4046247.1"/>
    <property type="molecule type" value="Genomic_DNA"/>
</dbReference>
<reference evidence="2" key="1">
    <citation type="submission" date="2020-08" db="EMBL/GenBank/DDBJ databases">
        <title>Genomic Encyclopedia of Type Strains, Phase IV (KMG-IV): sequencing the most valuable type-strain genomes for metagenomic binning, comparative biology and taxonomic classification.</title>
        <authorList>
            <person name="Goeker M."/>
        </authorList>
    </citation>
    <scope>NUCLEOTIDE SEQUENCE [LARGE SCALE GENOMIC DNA]</scope>
    <source>
        <strain evidence="2">DSM 105720</strain>
    </source>
</reference>
<dbReference type="GO" id="GO:0008734">
    <property type="term" value="F:L-aspartate oxidase activity"/>
    <property type="evidence" value="ECO:0007669"/>
    <property type="project" value="InterPro"/>
</dbReference>
<dbReference type="Gene3D" id="3.50.50.60">
    <property type="entry name" value="FAD/NAD(P)-binding domain"/>
    <property type="match status" value="1"/>
</dbReference>
<keyword evidence="3" id="KW-1185">Reference proteome</keyword>
<dbReference type="Proteomes" id="UP000560658">
    <property type="component" value="Unassembled WGS sequence"/>
</dbReference>
<sequence>MMKKRILFCSAWLLALLFGSCTVMAEDYTTDILILGGGASGVTSGIQAARMGVKTLIVEETSWLGGMLTSAGVSAIDGNYKLPAGLWGEFRDRLANHYGTLDSLKTGWVSNVLFEPSVGNKIFHEMVSAEEKLTIWKQACLKEVKRVGHEWIAKVNIEGKGIKTVRAKIMIDAIELGDVAKMCGVKYDIGMERRADTKEDIAPEKSNNIVQDITYVAILKDYGRDVTMPKPDGYNPKEFACACASPVCITPKEPDRVWSKEMMIAYGKLPNHKYMINWPIEGNDYYVNLIEMAPEERAKALAYAKHYTMCFVYFLQHELGYNTLGLADDEYPTEDKLPFIPYHRESRRIHGLVRFNLNHILSPYTQDEKLYRTCIAVGDYPVDHHHTRYHGYEELPNLYFHPIPSYGLPLGTLIPQDVEGLIVAEKSISVSNIVNGTTRLQPVVLQIGQAAGALAALAILNKEKVSDVSVREVQDAILHAKGYLLPYLDVPVSDPKFASYQRIGSTGILKGVGKNVDWSNETWLRADTVLLISELDGLTEIYPKASELLAATSKQTLTIGEALQLINEIASNEGYEKTYALEELGRKFELRNLDLKRNIQRGEMAVLIDYILDPFHKKYIDIAGSYIQ</sequence>
<dbReference type="PRINTS" id="PR00368">
    <property type="entry name" value="FADPNR"/>
</dbReference>
<dbReference type="InterPro" id="IPR005288">
    <property type="entry name" value="NadB"/>
</dbReference>
<gene>
    <name evidence="2" type="ORF">GGR06_004080</name>
</gene>
<organism evidence="2 3">
    <name type="scientific">Bacteroides reticulotermitis</name>
    <dbReference type="NCBI Taxonomy" id="1133319"/>
    <lineage>
        <taxon>Bacteria</taxon>
        <taxon>Pseudomonadati</taxon>
        <taxon>Bacteroidota</taxon>
        <taxon>Bacteroidia</taxon>
        <taxon>Bacteroidales</taxon>
        <taxon>Bacteroidaceae</taxon>
        <taxon>Bacteroides</taxon>
    </lineage>
</organism>
<keyword evidence="1" id="KW-0732">Signal</keyword>
<dbReference type="PRINTS" id="PR00411">
    <property type="entry name" value="PNDRDTASEI"/>
</dbReference>
<protein>
    <recommendedName>
        <fullName evidence="4">FAD dependent oxidoreductase</fullName>
    </recommendedName>
</protein>
<dbReference type="AlphaFoldDB" id="A0A840D1B4"/>
<dbReference type="Pfam" id="PF12831">
    <property type="entry name" value="FAD_oxidored"/>
    <property type="match status" value="1"/>
</dbReference>
<name>A0A840D1B4_9BACE</name>
<dbReference type="GO" id="GO:0009435">
    <property type="term" value="P:NAD+ biosynthetic process"/>
    <property type="evidence" value="ECO:0007669"/>
    <property type="project" value="InterPro"/>
</dbReference>
<dbReference type="SUPFAM" id="SSF51905">
    <property type="entry name" value="FAD/NAD(P)-binding domain"/>
    <property type="match status" value="1"/>
</dbReference>
<dbReference type="PANTHER" id="PTHR42716">
    <property type="entry name" value="L-ASPARTATE OXIDASE"/>
    <property type="match status" value="1"/>
</dbReference>
<comment type="caution">
    <text evidence="2">The sequence shown here is derived from an EMBL/GenBank/DDBJ whole genome shotgun (WGS) entry which is preliminary data.</text>
</comment>